<feature type="domain" description="Flagellar protein FlgJ N-terminal" evidence="1">
    <location>
        <begin position="95"/>
        <end position="135"/>
    </location>
</feature>
<dbReference type="Proteomes" id="UP000298179">
    <property type="component" value="Unassembled WGS sequence"/>
</dbReference>
<evidence type="ECO:0000313" key="2">
    <source>
        <dbReference type="EMBL" id="TFF21691.1"/>
    </source>
</evidence>
<evidence type="ECO:0000259" key="1">
    <source>
        <dbReference type="Pfam" id="PF10135"/>
    </source>
</evidence>
<accession>A0A4Y8RGS6</accession>
<dbReference type="OrthoDB" id="7889190at2"/>
<organism evidence="2 3">
    <name type="scientific">Jiella endophytica</name>
    <dbReference type="NCBI Taxonomy" id="2558362"/>
    <lineage>
        <taxon>Bacteria</taxon>
        <taxon>Pseudomonadati</taxon>
        <taxon>Pseudomonadota</taxon>
        <taxon>Alphaproteobacteria</taxon>
        <taxon>Hyphomicrobiales</taxon>
        <taxon>Aurantimonadaceae</taxon>
        <taxon>Jiella</taxon>
    </lineage>
</organism>
<proteinExistence type="predicted"/>
<reference evidence="2 3" key="1">
    <citation type="submission" date="2019-03" db="EMBL/GenBank/DDBJ databases">
        <title>Jiella endophytica sp. nov., a novel endophytic bacterium isolated from root of Ficus microcarpa Linn. f.</title>
        <authorList>
            <person name="Tuo L."/>
        </authorList>
    </citation>
    <scope>NUCLEOTIDE SEQUENCE [LARGE SCALE GENOMIC DNA]</scope>
    <source>
        <strain evidence="2 3">CBS5Q-3</strain>
    </source>
</reference>
<dbReference type="EMBL" id="SOZD01000004">
    <property type="protein sequence ID" value="TFF21691.1"/>
    <property type="molecule type" value="Genomic_DNA"/>
</dbReference>
<dbReference type="RefSeq" id="WP_134762574.1">
    <property type="nucleotide sequence ID" value="NZ_SOZD01000004.1"/>
</dbReference>
<dbReference type="InterPro" id="IPR019301">
    <property type="entry name" value="Flagellar_prot_FlgJ_N"/>
</dbReference>
<keyword evidence="3" id="KW-1185">Reference proteome</keyword>
<dbReference type="AlphaFoldDB" id="A0A4Y8RGS6"/>
<name>A0A4Y8RGS6_9HYPH</name>
<evidence type="ECO:0000313" key="3">
    <source>
        <dbReference type="Proteomes" id="UP000298179"/>
    </source>
</evidence>
<protein>
    <recommendedName>
        <fullName evidence="1">Flagellar protein FlgJ N-terminal domain-containing protein</fullName>
    </recommendedName>
</protein>
<dbReference type="Pfam" id="PF10135">
    <property type="entry name" value="Rod-binding"/>
    <property type="match status" value="1"/>
</dbReference>
<sequence length="175" mass="17827">MTAITDFTIHPAALAKTQTDMRSQASRPAGTDAASESFAVALDSAKGAAEAGATGTAAETTLRPLVKHEAREVPALEQFEGFVLRTFIESMLPSEASEFFGKGTAGSIWRSMMAEQIGNEIAKGGGVGIADTIAKKDGTLSAERARVEASHGAAELGADAGMAAAASVGSQRRGG</sequence>
<comment type="caution">
    <text evidence="2">The sequence shown here is derived from an EMBL/GenBank/DDBJ whole genome shotgun (WGS) entry which is preliminary data.</text>
</comment>
<gene>
    <name evidence="2" type="ORF">E3C22_13445</name>
</gene>